<dbReference type="AlphaFoldDB" id="A0A139H4N7"/>
<dbReference type="Proteomes" id="UP000073492">
    <property type="component" value="Unassembled WGS sequence"/>
</dbReference>
<feature type="compositionally biased region" description="Basic residues" evidence="1">
    <location>
        <begin position="78"/>
        <end position="94"/>
    </location>
</feature>
<sequence length="573" mass="64972">MFACGPHTFLYLLTPVAHNNRSVESRGDFPTVKAAATRAPPLLVIASTAIRAPATALTSLSGISLAAHTATAQLQPSHTHRRLSPPARSNHRNPRTPTLIHYCLGDLFTEHRYYQRPVTSQLPLTPPDSGSGYYSSMNYSQDLYQQPVSQTRHDSAYDYQQGYMQPAVAPAPPTYQFHQGAFQPTTSLQPIQNFYEPVGAPILPPLRINDRLSFTDDYQRRLQQQEQQNAAAREQQRQASKEEKATGGVSAKLDYDMERMTDFVTDATASIFQHSMQSHPSFRKWVHQVLSATRLPSATILLSLHYLNDRLCNFPDSVVAGENQIYRLLAVALILGSKFLDDNTFINRSWSDVTAIKVTELNKLEMAWLALFEWRLHVDPLASNGLQAWIESWKKYDAELCAKQLERQAQQAQQLPARLSPLDTNVHRHTTTTTSRDRFSPYPTPHTATSTRAYEQPFSARSTQYSTPYSAADPWASSSRQVDDYYKRPARYESYADIEEANRRASEERARQTAYQYGNSQAYYQTPTYPTGWDHANWNTAHRYDCNCSTCAYSHHYRPYPLTSGYTAQTVMG</sequence>
<feature type="region of interest" description="Disordered" evidence="1">
    <location>
        <begin position="429"/>
        <end position="451"/>
    </location>
</feature>
<evidence type="ECO:0000313" key="3">
    <source>
        <dbReference type="Proteomes" id="UP000073492"/>
    </source>
</evidence>
<dbReference type="Pfam" id="PF08613">
    <property type="entry name" value="Cyclin"/>
    <property type="match status" value="1"/>
</dbReference>
<proteinExistence type="predicted"/>
<dbReference type="EMBL" id="LFZO01000782">
    <property type="protein sequence ID" value="KXS97413.1"/>
    <property type="molecule type" value="Genomic_DNA"/>
</dbReference>
<dbReference type="GO" id="GO:0019901">
    <property type="term" value="F:protein kinase binding"/>
    <property type="evidence" value="ECO:0007669"/>
    <property type="project" value="InterPro"/>
</dbReference>
<dbReference type="OrthoDB" id="408743at2759"/>
<dbReference type="InterPro" id="IPR013922">
    <property type="entry name" value="Cyclin_PHO80-like"/>
</dbReference>
<feature type="compositionally biased region" description="Basic and acidic residues" evidence="1">
    <location>
        <begin position="234"/>
        <end position="245"/>
    </location>
</feature>
<gene>
    <name evidence="2" type="ORF">AC579_7512</name>
</gene>
<feature type="compositionally biased region" description="Low complexity" evidence="1">
    <location>
        <begin position="224"/>
        <end position="233"/>
    </location>
</feature>
<dbReference type="SUPFAM" id="SSF47954">
    <property type="entry name" value="Cyclin-like"/>
    <property type="match status" value="1"/>
</dbReference>
<dbReference type="GO" id="GO:0000307">
    <property type="term" value="C:cyclin-dependent protein kinase holoenzyme complex"/>
    <property type="evidence" value="ECO:0007669"/>
    <property type="project" value="TreeGrafter"/>
</dbReference>
<dbReference type="Gene3D" id="1.10.472.10">
    <property type="entry name" value="Cyclin-like"/>
    <property type="match status" value="1"/>
</dbReference>
<evidence type="ECO:0008006" key="4">
    <source>
        <dbReference type="Google" id="ProtNLM"/>
    </source>
</evidence>
<evidence type="ECO:0000256" key="1">
    <source>
        <dbReference type="SAM" id="MobiDB-lite"/>
    </source>
</evidence>
<keyword evidence="3" id="KW-1185">Reference proteome</keyword>
<evidence type="ECO:0000313" key="2">
    <source>
        <dbReference type="EMBL" id="KXS97413.1"/>
    </source>
</evidence>
<dbReference type="PANTHER" id="PTHR15615:SF27">
    <property type="entry name" value="PHO85 CYCLIN CLG1"/>
    <property type="match status" value="1"/>
</dbReference>
<dbReference type="GO" id="GO:0005634">
    <property type="term" value="C:nucleus"/>
    <property type="evidence" value="ECO:0007669"/>
    <property type="project" value="TreeGrafter"/>
</dbReference>
<accession>A0A139H4N7</accession>
<dbReference type="CDD" id="cd20557">
    <property type="entry name" value="CYCLIN_ScPCL1-like"/>
    <property type="match status" value="1"/>
</dbReference>
<comment type="caution">
    <text evidence="2">The sequence shown here is derived from an EMBL/GenBank/DDBJ whole genome shotgun (WGS) entry which is preliminary data.</text>
</comment>
<feature type="region of interest" description="Disordered" evidence="1">
    <location>
        <begin position="71"/>
        <end position="96"/>
    </location>
</feature>
<dbReference type="GO" id="GO:0016538">
    <property type="term" value="F:cyclin-dependent protein serine/threonine kinase regulator activity"/>
    <property type="evidence" value="ECO:0007669"/>
    <property type="project" value="TreeGrafter"/>
</dbReference>
<name>A0A139H4N7_9PEZI</name>
<organism evidence="2 3">
    <name type="scientific">Pseudocercospora musae</name>
    <dbReference type="NCBI Taxonomy" id="113226"/>
    <lineage>
        <taxon>Eukaryota</taxon>
        <taxon>Fungi</taxon>
        <taxon>Dikarya</taxon>
        <taxon>Ascomycota</taxon>
        <taxon>Pezizomycotina</taxon>
        <taxon>Dothideomycetes</taxon>
        <taxon>Dothideomycetidae</taxon>
        <taxon>Mycosphaerellales</taxon>
        <taxon>Mycosphaerellaceae</taxon>
        <taxon>Pseudocercospora</taxon>
    </lineage>
</organism>
<dbReference type="InterPro" id="IPR036915">
    <property type="entry name" value="Cyclin-like_sf"/>
</dbReference>
<protein>
    <recommendedName>
        <fullName evidence="4">Cyclin N-terminal domain-containing protein</fullName>
    </recommendedName>
</protein>
<reference evidence="2 3" key="1">
    <citation type="submission" date="2015-07" db="EMBL/GenBank/DDBJ databases">
        <title>Comparative genomics of the Sigatoka disease complex on banana suggests a link between parallel evolutionary changes in Pseudocercospora fijiensis and Pseudocercospora eumusae and increased virulence on the banana host.</title>
        <authorList>
            <person name="Chang T.-C."/>
            <person name="Salvucci A."/>
            <person name="Crous P.W."/>
            <person name="Stergiopoulos I."/>
        </authorList>
    </citation>
    <scope>NUCLEOTIDE SEQUENCE [LARGE SCALE GENOMIC DNA]</scope>
    <source>
        <strain evidence="2 3">CBS 116634</strain>
    </source>
</reference>
<feature type="region of interest" description="Disordered" evidence="1">
    <location>
        <begin position="224"/>
        <end position="250"/>
    </location>
</feature>
<dbReference type="PANTHER" id="PTHR15615">
    <property type="match status" value="1"/>
</dbReference>